<dbReference type="EMBL" id="FPLD01000043">
    <property type="protein sequence ID" value="SGY92301.1"/>
    <property type="molecule type" value="Genomic_DNA"/>
</dbReference>
<sequence>MSHCRSKAYRDIWDMVYRVARTEKYHDNNYQGENALYLVKLILKATRKSINDSAVNLDDVF</sequence>
<name>A0A1L0AVB1_9GAMM</name>
<evidence type="ECO:0000313" key="2">
    <source>
        <dbReference type="Proteomes" id="UP000183794"/>
    </source>
</evidence>
<dbReference type="AlphaFoldDB" id="A0A1L0AVB1"/>
<accession>A0A1L0AVB1</accession>
<dbReference type="Proteomes" id="UP000183794">
    <property type="component" value="Unassembled WGS sequence"/>
</dbReference>
<protein>
    <submittedName>
        <fullName evidence="1">Uncharacterized protein</fullName>
    </submittedName>
</protein>
<organism evidence="1 2">
    <name type="scientific">Moritella viscosa</name>
    <dbReference type="NCBI Taxonomy" id="80854"/>
    <lineage>
        <taxon>Bacteria</taxon>
        <taxon>Pseudomonadati</taxon>
        <taxon>Pseudomonadota</taxon>
        <taxon>Gammaproteobacteria</taxon>
        <taxon>Alteromonadales</taxon>
        <taxon>Moritellaceae</taxon>
        <taxon>Moritella</taxon>
    </lineage>
</organism>
<proteinExistence type="predicted"/>
<reference evidence="1 2" key="1">
    <citation type="submission" date="2016-11" db="EMBL/GenBank/DDBJ databases">
        <authorList>
            <person name="Jaros S."/>
            <person name="Januszkiewicz K."/>
            <person name="Wedrychowicz H."/>
        </authorList>
    </citation>
    <scope>NUCLEOTIDE SEQUENCE [LARGE SCALE GENOMIC DNA]</scope>
    <source>
        <strain evidence="1">NVI 5450</strain>
    </source>
</reference>
<evidence type="ECO:0000313" key="1">
    <source>
        <dbReference type="EMBL" id="SGY92301.1"/>
    </source>
</evidence>
<gene>
    <name evidence="1" type="ORF">NVI5450_1343</name>
</gene>
<dbReference type="RefSeq" id="WP_075497095.1">
    <property type="nucleotide sequence ID" value="NZ_CAWRBC010000109.1"/>
</dbReference>